<reference evidence="1 2" key="1">
    <citation type="submission" date="2024-04" db="EMBL/GenBank/DDBJ databases">
        <title>Genome assembly C_amara_ONT_v2.</title>
        <authorList>
            <person name="Yant L."/>
            <person name="Moore C."/>
            <person name="Slenker M."/>
        </authorList>
    </citation>
    <scope>NUCLEOTIDE SEQUENCE [LARGE SCALE GENOMIC DNA]</scope>
    <source>
        <tissue evidence="1">Leaf</tissue>
    </source>
</reference>
<evidence type="ECO:0000313" key="2">
    <source>
        <dbReference type="Proteomes" id="UP001558713"/>
    </source>
</evidence>
<gene>
    <name evidence="1" type="ORF">V5N11_022604</name>
</gene>
<evidence type="ECO:0008006" key="3">
    <source>
        <dbReference type="Google" id="ProtNLM"/>
    </source>
</evidence>
<dbReference type="Proteomes" id="UP001558713">
    <property type="component" value="Unassembled WGS sequence"/>
</dbReference>
<dbReference type="EMBL" id="JBANAX010000389">
    <property type="protein sequence ID" value="KAL1210823.1"/>
    <property type="molecule type" value="Genomic_DNA"/>
</dbReference>
<protein>
    <recommendedName>
        <fullName evidence="3">RNase H type-1 domain-containing protein</fullName>
    </recommendedName>
</protein>
<dbReference type="AlphaFoldDB" id="A0ABD1AVQ9"/>
<evidence type="ECO:0000313" key="1">
    <source>
        <dbReference type="EMBL" id="KAL1210823.1"/>
    </source>
</evidence>
<comment type="caution">
    <text evidence="1">The sequence shown here is derived from an EMBL/GenBank/DDBJ whole genome shotgun (WGS) entry which is preliminary data.</text>
</comment>
<sequence length="149" mass="17234">MTSMRAKVDRSLKSCEGPYYYRIQGQNCHNIGSLLPLSPLHTELGVLTWAIEMVLQKGFTYVLFQLDYSELLKVIEDADEWPALATKLEFFHSLRIQFIHFKLLVIPRLSNVRADHLAKGARACGIEFSHISYRFPDWLPLETSMFDKV</sequence>
<organism evidence="1 2">
    <name type="scientific">Cardamine amara subsp. amara</name>
    <dbReference type="NCBI Taxonomy" id="228776"/>
    <lineage>
        <taxon>Eukaryota</taxon>
        <taxon>Viridiplantae</taxon>
        <taxon>Streptophyta</taxon>
        <taxon>Embryophyta</taxon>
        <taxon>Tracheophyta</taxon>
        <taxon>Spermatophyta</taxon>
        <taxon>Magnoliopsida</taxon>
        <taxon>eudicotyledons</taxon>
        <taxon>Gunneridae</taxon>
        <taxon>Pentapetalae</taxon>
        <taxon>rosids</taxon>
        <taxon>malvids</taxon>
        <taxon>Brassicales</taxon>
        <taxon>Brassicaceae</taxon>
        <taxon>Cardamineae</taxon>
        <taxon>Cardamine</taxon>
    </lineage>
</organism>
<proteinExistence type="predicted"/>
<name>A0ABD1AVQ9_CARAN</name>
<accession>A0ABD1AVQ9</accession>
<keyword evidence="2" id="KW-1185">Reference proteome</keyword>